<dbReference type="PANTHER" id="PTHR33619:SF3">
    <property type="entry name" value="POLYSACCHARIDE EXPORT PROTEIN GFCE-RELATED"/>
    <property type="match status" value="1"/>
</dbReference>
<evidence type="ECO:0000313" key="5">
    <source>
        <dbReference type="EMBL" id="TCU15179.1"/>
    </source>
</evidence>
<organism evidence="5 6">
    <name type="scientific">Rhizobium sullae</name>
    <name type="common">Rhizobium hedysari</name>
    <dbReference type="NCBI Taxonomy" id="50338"/>
    <lineage>
        <taxon>Bacteria</taxon>
        <taxon>Pseudomonadati</taxon>
        <taxon>Pseudomonadota</taxon>
        <taxon>Alphaproteobacteria</taxon>
        <taxon>Hyphomicrobiales</taxon>
        <taxon>Rhizobiaceae</taxon>
        <taxon>Rhizobium/Agrobacterium group</taxon>
        <taxon>Rhizobium</taxon>
    </lineage>
</organism>
<dbReference type="Pfam" id="PF02563">
    <property type="entry name" value="Poly_export"/>
    <property type="match status" value="1"/>
</dbReference>
<sequence>MFQAIFTWRGFSRRPAFLGCVFLALAMSAACAKAGADDYRLSAGDAVTFDFLDDAELPVTLTVTSAGDVQFPLIGDVRIAGLTVSQALASLRAQYVEKDILKDPRIALNITTFRPIFVLGEVNSPGSFPFYPGLTVEQAIGLAGGTQTDVTNPSDRIVARARLRGEIDGTDAQIVHEAVYAARLVAQLEGRDKVDLNDVPEIAKKFVQDVSIKSVVEIEQKILETDLATSRSQIDILSQGIKEAEKGLEILQQLEVEQKELVATTEAVFGRADELRQKQLNTSAEWLRAKTAASGEKASLLQIYADMSRSRRELGGLRLDLAKLQADRQNDILLKQQERDVAIKKLIAERQSAEEQFFLMAAASATENAAKNKITFSYQIRRQVDGNRQAMPADAQTEVLPGDAVIVAIAGI</sequence>
<dbReference type="PANTHER" id="PTHR33619">
    <property type="entry name" value="POLYSACCHARIDE EXPORT PROTEIN GFCE-RELATED"/>
    <property type="match status" value="1"/>
</dbReference>
<evidence type="ECO:0000259" key="3">
    <source>
        <dbReference type="Pfam" id="PF02563"/>
    </source>
</evidence>
<reference evidence="5 6" key="1">
    <citation type="submission" date="2019-03" db="EMBL/GenBank/DDBJ databases">
        <title>Genomic Encyclopedia of Type Strains, Phase IV (KMG-V): Genome sequencing to study the core and pangenomes of soil and plant-associated prokaryotes.</title>
        <authorList>
            <person name="Whitman W."/>
        </authorList>
    </citation>
    <scope>NUCLEOTIDE SEQUENCE [LARGE SCALE GENOMIC DNA]</scope>
    <source>
        <strain evidence="5 6">Hc14</strain>
    </source>
</reference>
<feature type="chain" id="PRO_5020664798" evidence="2">
    <location>
        <begin position="33"/>
        <end position="412"/>
    </location>
</feature>
<dbReference type="GO" id="GO:0015159">
    <property type="term" value="F:polysaccharide transmembrane transporter activity"/>
    <property type="evidence" value="ECO:0007669"/>
    <property type="project" value="InterPro"/>
</dbReference>
<evidence type="ECO:0000259" key="4">
    <source>
        <dbReference type="Pfam" id="PF10531"/>
    </source>
</evidence>
<feature type="domain" description="Polysaccharide export protein N-terminal" evidence="3">
    <location>
        <begin position="36"/>
        <end position="110"/>
    </location>
</feature>
<dbReference type="Gene3D" id="3.10.560.10">
    <property type="entry name" value="Outer membrane lipoprotein wza domain like"/>
    <property type="match status" value="1"/>
</dbReference>
<dbReference type="EMBL" id="SMBH01000007">
    <property type="protein sequence ID" value="TCU15179.1"/>
    <property type="molecule type" value="Genomic_DNA"/>
</dbReference>
<dbReference type="Proteomes" id="UP000294576">
    <property type="component" value="Unassembled WGS sequence"/>
</dbReference>
<feature type="domain" description="Soluble ligand binding" evidence="4">
    <location>
        <begin position="116"/>
        <end position="151"/>
    </location>
</feature>
<feature type="signal peptide" evidence="2">
    <location>
        <begin position="1"/>
        <end position="32"/>
    </location>
</feature>
<protein>
    <submittedName>
        <fullName evidence="5">Polysaccharide export outer membrane protein</fullName>
    </submittedName>
</protein>
<keyword evidence="1 2" id="KW-0732">Signal</keyword>
<dbReference type="InterPro" id="IPR019554">
    <property type="entry name" value="Soluble_ligand-bd"/>
</dbReference>
<dbReference type="InterPro" id="IPR049712">
    <property type="entry name" value="Poly_export"/>
</dbReference>
<evidence type="ECO:0000313" key="6">
    <source>
        <dbReference type="Proteomes" id="UP000294576"/>
    </source>
</evidence>
<dbReference type="AlphaFoldDB" id="A0A4R3Q3C6"/>
<dbReference type="RefSeq" id="WP_245505766.1">
    <property type="nucleotide sequence ID" value="NZ_SMBH01000007.1"/>
</dbReference>
<dbReference type="InterPro" id="IPR003715">
    <property type="entry name" value="Poly_export_N"/>
</dbReference>
<accession>A0A4R3Q3C6</accession>
<dbReference type="Pfam" id="PF10531">
    <property type="entry name" value="SLBB"/>
    <property type="match status" value="1"/>
</dbReference>
<evidence type="ECO:0000256" key="1">
    <source>
        <dbReference type="ARBA" id="ARBA00022729"/>
    </source>
</evidence>
<evidence type="ECO:0000256" key="2">
    <source>
        <dbReference type="SAM" id="SignalP"/>
    </source>
</evidence>
<name>A0A4R3Q3C6_RHISU</name>
<comment type="caution">
    <text evidence="5">The sequence shown here is derived from an EMBL/GenBank/DDBJ whole genome shotgun (WGS) entry which is preliminary data.</text>
</comment>
<dbReference type="Gene3D" id="3.30.1950.10">
    <property type="entry name" value="wza like domain"/>
    <property type="match status" value="1"/>
</dbReference>
<gene>
    <name evidence="5" type="ORF">EV132_10778</name>
</gene>
<proteinExistence type="predicted"/>